<dbReference type="PANTHER" id="PTHR30471:SF3">
    <property type="entry name" value="UPF0758 PROTEIN YEES-RELATED"/>
    <property type="match status" value="1"/>
</dbReference>
<dbReference type="NCBIfam" id="NF000642">
    <property type="entry name" value="PRK00024.1"/>
    <property type="match status" value="1"/>
</dbReference>
<dbReference type="NCBIfam" id="TIGR00608">
    <property type="entry name" value="radc"/>
    <property type="match status" value="1"/>
</dbReference>
<evidence type="ECO:0000256" key="2">
    <source>
        <dbReference type="ARBA" id="ARBA00022670"/>
    </source>
</evidence>
<dbReference type="InterPro" id="IPR010994">
    <property type="entry name" value="RuvA_2-like"/>
</dbReference>
<proteinExistence type="inferred from homology"/>
<evidence type="ECO:0000256" key="3">
    <source>
        <dbReference type="ARBA" id="ARBA00022723"/>
    </source>
</evidence>
<dbReference type="Pfam" id="PF20582">
    <property type="entry name" value="UPF0758_N"/>
    <property type="match status" value="1"/>
</dbReference>
<comment type="similarity">
    <text evidence="1 7">Belongs to the UPF0758 family.</text>
</comment>
<organism evidence="9 10">
    <name type="scientific">Streptococcus danieliae</name>
    <dbReference type="NCBI Taxonomy" id="747656"/>
    <lineage>
        <taxon>Bacteria</taxon>
        <taxon>Bacillati</taxon>
        <taxon>Bacillota</taxon>
        <taxon>Bacilli</taxon>
        <taxon>Lactobacillales</taxon>
        <taxon>Streptococcaceae</taxon>
        <taxon>Streptococcus</taxon>
    </lineage>
</organism>
<dbReference type="PANTHER" id="PTHR30471">
    <property type="entry name" value="DNA REPAIR PROTEIN RADC"/>
    <property type="match status" value="1"/>
</dbReference>
<dbReference type="Gene3D" id="3.40.140.10">
    <property type="entry name" value="Cytidine Deaminase, domain 2"/>
    <property type="match status" value="1"/>
</dbReference>
<keyword evidence="2" id="KW-0645">Protease</keyword>
<evidence type="ECO:0000256" key="7">
    <source>
        <dbReference type="RuleBase" id="RU003797"/>
    </source>
</evidence>
<dbReference type="AlphaFoldDB" id="A0A7X3GAL1"/>
<dbReference type="RefSeq" id="WP_160333225.1">
    <property type="nucleotide sequence ID" value="NZ_WSRS01000073.1"/>
</dbReference>
<dbReference type="PROSITE" id="PS50249">
    <property type="entry name" value="MPN"/>
    <property type="match status" value="1"/>
</dbReference>
<dbReference type="InterPro" id="IPR020891">
    <property type="entry name" value="UPF0758_CS"/>
</dbReference>
<dbReference type="Pfam" id="PF04002">
    <property type="entry name" value="RadC"/>
    <property type="match status" value="1"/>
</dbReference>
<dbReference type="Proteomes" id="UP000461595">
    <property type="component" value="Unassembled WGS sequence"/>
</dbReference>
<dbReference type="InterPro" id="IPR037518">
    <property type="entry name" value="MPN"/>
</dbReference>
<keyword evidence="5" id="KW-0862">Zinc</keyword>
<evidence type="ECO:0000256" key="1">
    <source>
        <dbReference type="ARBA" id="ARBA00010243"/>
    </source>
</evidence>
<keyword evidence="4" id="KW-0378">Hydrolase</keyword>
<dbReference type="GO" id="GO:0006508">
    <property type="term" value="P:proteolysis"/>
    <property type="evidence" value="ECO:0007669"/>
    <property type="project" value="UniProtKB-KW"/>
</dbReference>
<sequence>MYEIKDTSPSLLPRERLVEEGAEQLSNQELLAILLRTGLKGQSSLEIAQLLLKHLTSLAELRYLTLSELQAIPGVGLVKAIELKAMVELGKRIDQAKLKKDQAVLSSHQLGLRLVKELGSLRQEHLRAIYLDTRNQILEERTIFIGSVSRSLAEPREILHYAVKHMATSLIVVHNHPSGSLKPSPNDDRVTRILAEAAGTLGIQLLDHLIITQEAYFSYREEERLSQL</sequence>
<evidence type="ECO:0000256" key="6">
    <source>
        <dbReference type="ARBA" id="ARBA00023049"/>
    </source>
</evidence>
<dbReference type="SUPFAM" id="SSF47781">
    <property type="entry name" value="RuvA domain 2-like"/>
    <property type="match status" value="1"/>
</dbReference>
<comment type="caution">
    <text evidence="9">The sequence shown here is derived from an EMBL/GenBank/DDBJ whole genome shotgun (WGS) entry which is preliminary data.</text>
</comment>
<keyword evidence="3" id="KW-0479">Metal-binding</keyword>
<dbReference type="GO" id="GO:0046872">
    <property type="term" value="F:metal ion binding"/>
    <property type="evidence" value="ECO:0007669"/>
    <property type="project" value="UniProtKB-KW"/>
</dbReference>
<name>A0A7X3GAL1_9STRE</name>
<dbReference type="InterPro" id="IPR046778">
    <property type="entry name" value="UPF0758_N"/>
</dbReference>
<keyword evidence="6" id="KW-0482">Metalloprotease</keyword>
<dbReference type="GO" id="GO:0008237">
    <property type="term" value="F:metallopeptidase activity"/>
    <property type="evidence" value="ECO:0007669"/>
    <property type="project" value="UniProtKB-KW"/>
</dbReference>
<evidence type="ECO:0000256" key="4">
    <source>
        <dbReference type="ARBA" id="ARBA00022801"/>
    </source>
</evidence>
<evidence type="ECO:0000259" key="8">
    <source>
        <dbReference type="PROSITE" id="PS50249"/>
    </source>
</evidence>
<feature type="domain" description="MPN" evidence="8">
    <location>
        <begin position="103"/>
        <end position="225"/>
    </location>
</feature>
<dbReference type="CDD" id="cd08071">
    <property type="entry name" value="MPN_DUF2466"/>
    <property type="match status" value="1"/>
</dbReference>
<dbReference type="OrthoDB" id="9804482at2"/>
<protein>
    <submittedName>
        <fullName evidence="9">DNA repair protein RadC</fullName>
    </submittedName>
</protein>
<dbReference type="InterPro" id="IPR001405">
    <property type="entry name" value="UPF0758"/>
</dbReference>
<reference evidence="9 10" key="1">
    <citation type="submission" date="2019-12" db="EMBL/GenBank/DDBJ databases">
        <title>Microbes associate with the intestines of laboratory mice.</title>
        <authorList>
            <person name="Navarre W."/>
            <person name="Wong E."/>
        </authorList>
    </citation>
    <scope>NUCLEOTIDE SEQUENCE [LARGE SCALE GENOMIC DNA]</scope>
    <source>
        <strain evidence="9 10">NM51_B2-22</strain>
    </source>
</reference>
<evidence type="ECO:0000256" key="5">
    <source>
        <dbReference type="ARBA" id="ARBA00022833"/>
    </source>
</evidence>
<dbReference type="InterPro" id="IPR025657">
    <property type="entry name" value="RadC_JAB"/>
</dbReference>
<gene>
    <name evidence="9" type="primary">radC</name>
    <name evidence="9" type="ORF">E5983_07380</name>
</gene>
<dbReference type="PROSITE" id="PS01302">
    <property type="entry name" value="UPF0758"/>
    <property type="match status" value="1"/>
</dbReference>
<accession>A0A7X3GAL1</accession>
<evidence type="ECO:0000313" key="9">
    <source>
        <dbReference type="EMBL" id="MVX59451.1"/>
    </source>
</evidence>
<evidence type="ECO:0000313" key="10">
    <source>
        <dbReference type="Proteomes" id="UP000461595"/>
    </source>
</evidence>
<dbReference type="EMBL" id="WSRS01000073">
    <property type="protein sequence ID" value="MVX59451.1"/>
    <property type="molecule type" value="Genomic_DNA"/>
</dbReference>